<evidence type="ECO:0000256" key="10">
    <source>
        <dbReference type="SAM" id="MobiDB-lite"/>
    </source>
</evidence>
<evidence type="ECO:0000256" key="5">
    <source>
        <dbReference type="ARBA" id="ARBA00038035"/>
    </source>
</evidence>
<dbReference type="PROSITE" id="PS50011">
    <property type="entry name" value="PROTEIN_KINASE_DOM"/>
    <property type="match status" value="1"/>
</dbReference>
<protein>
    <recommendedName>
        <fullName evidence="6">mitogen-activated protein kinase kinase</fullName>
        <ecNumber evidence="6">2.7.12.2</ecNumber>
    </recommendedName>
</protein>
<evidence type="ECO:0000313" key="13">
    <source>
        <dbReference type="Proteomes" id="UP001470230"/>
    </source>
</evidence>
<evidence type="ECO:0000259" key="11">
    <source>
        <dbReference type="PROSITE" id="PS50011"/>
    </source>
</evidence>
<comment type="catalytic activity">
    <reaction evidence="9">
        <text>L-tyrosyl-[protein] + ATP = O-phospho-L-tyrosyl-[protein] + ADP + H(+)</text>
        <dbReference type="Rhea" id="RHEA:10596"/>
        <dbReference type="Rhea" id="RHEA-COMP:10136"/>
        <dbReference type="Rhea" id="RHEA-COMP:20101"/>
        <dbReference type="ChEBI" id="CHEBI:15378"/>
        <dbReference type="ChEBI" id="CHEBI:30616"/>
        <dbReference type="ChEBI" id="CHEBI:46858"/>
        <dbReference type="ChEBI" id="CHEBI:61978"/>
        <dbReference type="ChEBI" id="CHEBI:456216"/>
        <dbReference type="EC" id="2.7.12.2"/>
    </reaction>
</comment>
<dbReference type="EC" id="2.7.12.2" evidence="6"/>
<feature type="region of interest" description="Disordered" evidence="10">
    <location>
        <begin position="226"/>
        <end position="248"/>
    </location>
</feature>
<dbReference type="InterPro" id="IPR011009">
    <property type="entry name" value="Kinase-like_dom_sf"/>
</dbReference>
<dbReference type="PANTHER" id="PTHR48013">
    <property type="entry name" value="DUAL SPECIFICITY MITOGEN-ACTIVATED PROTEIN KINASE KINASE 5-RELATED"/>
    <property type="match status" value="1"/>
</dbReference>
<comment type="caution">
    <text evidence="12">The sequence shown here is derived from an EMBL/GenBank/DDBJ whole genome shotgun (WGS) entry which is preliminary data.</text>
</comment>
<dbReference type="InterPro" id="IPR000719">
    <property type="entry name" value="Prot_kinase_dom"/>
</dbReference>
<dbReference type="Proteomes" id="UP001470230">
    <property type="component" value="Unassembled WGS sequence"/>
</dbReference>
<keyword evidence="3" id="KW-0418">Kinase</keyword>
<feature type="compositionally biased region" description="Polar residues" evidence="10">
    <location>
        <begin position="149"/>
        <end position="162"/>
    </location>
</feature>
<dbReference type="PANTHER" id="PTHR48013:SF9">
    <property type="entry name" value="DUAL SPECIFICITY MITOGEN-ACTIVATED PROTEIN KINASE KINASE 5"/>
    <property type="match status" value="1"/>
</dbReference>
<evidence type="ECO:0000256" key="3">
    <source>
        <dbReference type="ARBA" id="ARBA00022777"/>
    </source>
</evidence>
<evidence type="ECO:0000256" key="2">
    <source>
        <dbReference type="ARBA" id="ARBA00022741"/>
    </source>
</evidence>
<proteinExistence type="inferred from homology"/>
<evidence type="ECO:0000256" key="4">
    <source>
        <dbReference type="ARBA" id="ARBA00022840"/>
    </source>
</evidence>
<evidence type="ECO:0000256" key="7">
    <source>
        <dbReference type="ARBA" id="ARBA00049014"/>
    </source>
</evidence>
<accession>A0ABR2JH60</accession>
<sequence>MELKFNTVYQLCDTDTYSIKKEYNFFFTLDPKDPLPNAIKSKNKQADEKIYGFYHIGGPDFYLNNLEKKCILTILDMHKNEYTFKGRKYQIFYDFKGIGILDKIKNIYFVDVEHKMDELLKQLKEFNDRFSRIMFDEEIESIRQKPESQEGSLPQNDKQGNDLTNELKKEIDELKNKLVQETKENYQLRSKVQECEKTLEHQQTKHHFEIIKFEKDIQNIRSKLSNQAKENNELRSKLSNQAKENNELRSKIQEYEKSLKNKQTKQDYEIIQLKRDIERLTFNLDNKTKENDELKMKMREQQANHDNEKAKIENFIEQKDQIESQIASKANEIRELKEENMLYDRKLTQEQLKVIDLKNQIKQLESQQNKLASQLERKTKENKELEEKVLKYEDEREEQEQQISKLSDLEKQIRGQNDDLKSQLTIQKKEFEELQQKIHQINEKDKNESKEQDSFHRRQKTMKILDEEYMATIEKGDQIGNGTCGIVSKVFIKQERALKELNKECNNYDDLRHLVNEYETMNILNHPSILKVYGIFFGNEEEPPSILLDYCPTNLENEIIKKSLSKVQKVCFIYQIANGMKYIHLNQIIHRDLKPSDILIDYEGQIKISDFGMSKLLSPDDFATTINVGTANFMSPEIMIGEDEYTEKVDVYSFGVLIYFILSDGQMPSIKPFDVCKGKKAKIPESFTEFARSLIDSCWNFEASDRPSFKEICDQMDKNNYSVLNLSKIETRQVSDFINEYKESLPSYSI</sequence>
<organism evidence="12 13">
    <name type="scientific">Tritrichomonas musculus</name>
    <dbReference type="NCBI Taxonomy" id="1915356"/>
    <lineage>
        <taxon>Eukaryota</taxon>
        <taxon>Metamonada</taxon>
        <taxon>Parabasalia</taxon>
        <taxon>Tritrichomonadida</taxon>
        <taxon>Tritrichomonadidae</taxon>
        <taxon>Tritrichomonas</taxon>
    </lineage>
</organism>
<name>A0ABR2JH60_9EUKA</name>
<keyword evidence="13" id="KW-1185">Reference proteome</keyword>
<evidence type="ECO:0000256" key="8">
    <source>
        <dbReference type="ARBA" id="ARBA00049299"/>
    </source>
</evidence>
<comment type="catalytic activity">
    <reaction evidence="8">
        <text>L-threonyl-[protein] + ATP = O-phospho-L-threonyl-[protein] + ADP + H(+)</text>
        <dbReference type="Rhea" id="RHEA:46608"/>
        <dbReference type="Rhea" id="RHEA-COMP:11060"/>
        <dbReference type="Rhea" id="RHEA-COMP:11605"/>
        <dbReference type="ChEBI" id="CHEBI:15378"/>
        <dbReference type="ChEBI" id="CHEBI:30013"/>
        <dbReference type="ChEBI" id="CHEBI:30616"/>
        <dbReference type="ChEBI" id="CHEBI:61977"/>
        <dbReference type="ChEBI" id="CHEBI:456216"/>
        <dbReference type="EC" id="2.7.12.2"/>
    </reaction>
</comment>
<comment type="similarity">
    <text evidence="5">Belongs to the protein kinase superfamily. STE Ser/Thr protein kinase family. MAP kinase kinase subfamily.</text>
</comment>
<evidence type="ECO:0000313" key="12">
    <source>
        <dbReference type="EMBL" id="KAK8876550.1"/>
    </source>
</evidence>
<gene>
    <name evidence="12" type="ORF">M9Y10_006767</name>
</gene>
<keyword evidence="1" id="KW-0808">Transferase</keyword>
<feature type="domain" description="Protein kinase" evidence="11">
    <location>
        <begin position="473"/>
        <end position="724"/>
    </location>
</feature>
<evidence type="ECO:0000256" key="1">
    <source>
        <dbReference type="ARBA" id="ARBA00022679"/>
    </source>
</evidence>
<evidence type="ECO:0000256" key="6">
    <source>
        <dbReference type="ARBA" id="ARBA00038999"/>
    </source>
</evidence>
<reference evidence="12 13" key="1">
    <citation type="submission" date="2024-04" db="EMBL/GenBank/DDBJ databases">
        <title>Tritrichomonas musculus Genome.</title>
        <authorList>
            <person name="Alves-Ferreira E."/>
            <person name="Grigg M."/>
            <person name="Lorenzi H."/>
            <person name="Galac M."/>
        </authorList>
    </citation>
    <scope>NUCLEOTIDE SEQUENCE [LARGE SCALE GENOMIC DNA]</scope>
    <source>
        <strain evidence="12 13">EAF2021</strain>
    </source>
</reference>
<comment type="catalytic activity">
    <reaction evidence="7">
        <text>L-seryl-[protein] + ATP = O-phospho-L-seryl-[protein] + ADP + H(+)</text>
        <dbReference type="Rhea" id="RHEA:17989"/>
        <dbReference type="Rhea" id="RHEA-COMP:9863"/>
        <dbReference type="Rhea" id="RHEA-COMP:11604"/>
        <dbReference type="ChEBI" id="CHEBI:15378"/>
        <dbReference type="ChEBI" id="CHEBI:29999"/>
        <dbReference type="ChEBI" id="CHEBI:30616"/>
        <dbReference type="ChEBI" id="CHEBI:83421"/>
        <dbReference type="ChEBI" id="CHEBI:456216"/>
        <dbReference type="EC" id="2.7.12.2"/>
    </reaction>
</comment>
<dbReference type="Pfam" id="PF00069">
    <property type="entry name" value="Pkinase"/>
    <property type="match status" value="1"/>
</dbReference>
<dbReference type="SUPFAM" id="SSF56112">
    <property type="entry name" value="Protein kinase-like (PK-like)"/>
    <property type="match status" value="1"/>
</dbReference>
<keyword evidence="2" id="KW-0547">Nucleotide-binding</keyword>
<keyword evidence="4" id="KW-0067">ATP-binding</keyword>
<feature type="region of interest" description="Disordered" evidence="10">
    <location>
        <begin position="142"/>
        <end position="162"/>
    </location>
</feature>
<dbReference type="EMBL" id="JAPFFF010000012">
    <property type="protein sequence ID" value="KAK8876550.1"/>
    <property type="molecule type" value="Genomic_DNA"/>
</dbReference>
<evidence type="ECO:0000256" key="9">
    <source>
        <dbReference type="ARBA" id="ARBA00051693"/>
    </source>
</evidence>
<dbReference type="Gene3D" id="1.10.510.10">
    <property type="entry name" value="Transferase(Phosphotransferase) domain 1"/>
    <property type="match status" value="1"/>
</dbReference>